<dbReference type="Proteomes" id="UP000479000">
    <property type="component" value="Unassembled WGS sequence"/>
</dbReference>
<gene>
    <name evidence="2" type="ORF">NTEN_LOCUS15163</name>
</gene>
<dbReference type="AlphaFoldDB" id="A0A6H5H0L6"/>
<feature type="region of interest" description="Disordered" evidence="1">
    <location>
        <begin position="283"/>
        <end position="348"/>
    </location>
</feature>
<reference evidence="2 3" key="1">
    <citation type="submission" date="2020-02" db="EMBL/GenBank/DDBJ databases">
        <authorList>
            <person name="Ferguson B K."/>
        </authorList>
    </citation>
    <scope>NUCLEOTIDE SEQUENCE [LARGE SCALE GENOMIC DNA]</scope>
</reference>
<name>A0A6H5H0L6_9HEMI</name>
<organism evidence="2 3">
    <name type="scientific">Nesidiocoris tenuis</name>
    <dbReference type="NCBI Taxonomy" id="355587"/>
    <lineage>
        <taxon>Eukaryota</taxon>
        <taxon>Metazoa</taxon>
        <taxon>Ecdysozoa</taxon>
        <taxon>Arthropoda</taxon>
        <taxon>Hexapoda</taxon>
        <taxon>Insecta</taxon>
        <taxon>Pterygota</taxon>
        <taxon>Neoptera</taxon>
        <taxon>Paraneoptera</taxon>
        <taxon>Hemiptera</taxon>
        <taxon>Heteroptera</taxon>
        <taxon>Panheteroptera</taxon>
        <taxon>Cimicomorpha</taxon>
        <taxon>Miridae</taxon>
        <taxon>Dicyphina</taxon>
        <taxon>Nesidiocoris</taxon>
    </lineage>
</organism>
<sequence length="348" mass="39035">MFQLWRRYFRVEGFVRFVADPDPKSIDRQAKGVLASDAKRQLNTSDIQFTVIFGWKTIHDSQTHVTLTDSLIPPIQYNKFTNTKITIETIGRSGCEKTGAITQEGSSLAQRGQPQAATEARRCAPELLLKEDRLNLAEGGIGSGFPYAYQLGSDIETNELLAMKLSGPEFGNVHHDTAEEFDDTTNSVSMSPTIPRIALDRELAGPSEIRKLDRFDRKRCRDLWYLCFSAVDFGYSATISRTSDSCHLLQCPGQLRIVDIRNPCSSFSVPSEFKYLIPERRERSGGRTSCDHETRVNRTGSKPRLTRIPSGAWRQEKHPSSALQEEDLPPPGWTRRPANARGTAAIIT</sequence>
<keyword evidence="3" id="KW-1185">Reference proteome</keyword>
<evidence type="ECO:0000313" key="2">
    <source>
        <dbReference type="EMBL" id="CAB0010106.1"/>
    </source>
</evidence>
<feature type="compositionally biased region" description="Basic and acidic residues" evidence="1">
    <location>
        <begin position="283"/>
        <end position="296"/>
    </location>
</feature>
<protein>
    <submittedName>
        <fullName evidence="2">Uncharacterized protein</fullName>
    </submittedName>
</protein>
<dbReference type="EMBL" id="CADCXU010022776">
    <property type="protein sequence ID" value="CAB0010106.1"/>
    <property type="molecule type" value="Genomic_DNA"/>
</dbReference>
<evidence type="ECO:0000256" key="1">
    <source>
        <dbReference type="SAM" id="MobiDB-lite"/>
    </source>
</evidence>
<proteinExistence type="predicted"/>
<evidence type="ECO:0000313" key="3">
    <source>
        <dbReference type="Proteomes" id="UP000479000"/>
    </source>
</evidence>
<accession>A0A6H5H0L6</accession>